<dbReference type="STRING" id="7070.A0A139WHX7"/>
<accession>A0A139WHX7</accession>
<sequence>MNSYAFLIIIKIRDIQERKTEQQAQHDNHQDQPLTGKAAAVRRSSCRIRRFARSVITFENGQCDDRNPNLVIINDTEPLEQIPTKNTNQSKETTLNNSRDLLPNGESLEQKNNSRKLSLQLPNNLIKNVSTHKFVSNSNPDSPIIGHEVPKGGYNSTPPSPTKSTDALSMSSIGNIYTKNEMGSLASFDSCKKLEKNMLGSEPNISFKDNRDQQFPSLNDLSFNFTSLAAQKILKGVGLNSVDTLVELNMTANLDKQNNCDVVHTDFGIPTINGAGGSSTKIFVQNSPVRSVITFENGQCDDRNPNLVIINDTEPREQIPTKNTNQSKETTLNNSRDLLPNGESLEQKNNNSRKLSLQLPNNLIKNVSTHKFVSNSNPDSPIIGHESTDALSMSSIGNIYTKNEMGSLASFDSCKKLEKNTLGSEPNISFKDNRDQQFPSLNDLSFNFTSLAAQKILKGVGLNSVDTLVELNMTANLDKQNNCDVVHTDFGIEKLNNKPNTTTTKTINEAGGSSTKMFVQNSPVRSVITFENGQCDDRNPNLVIINDTEPREQIPTKNTNQSKETTLNNSRDLLPNGESLEQKNNSRKLSLQLPNNLIKNVSTHKFVSNSNPDSPIIGHEVPKGGYNSTPPSPTKSTDALSMSSIGNIYTKNEMGSLASFDSCKKLEKNMLGSEPNISFKNNRDQQFPSLNDLSFNFTSLAAQKILKEVGLNSVDTLVELNMTANLDKQNNCDVVHTDFGMF</sequence>
<dbReference type="GO" id="GO:0005634">
    <property type="term" value="C:nucleus"/>
    <property type="evidence" value="ECO:0000318"/>
    <property type="project" value="GO_Central"/>
</dbReference>
<evidence type="ECO:0000313" key="2">
    <source>
        <dbReference type="EMBL" id="KYB27562.1"/>
    </source>
</evidence>
<evidence type="ECO:0000313" key="3">
    <source>
        <dbReference type="Proteomes" id="UP000007266"/>
    </source>
</evidence>
<feature type="region of interest" description="Disordered" evidence="1">
    <location>
        <begin position="313"/>
        <end position="352"/>
    </location>
</feature>
<dbReference type="InterPro" id="IPR040126">
    <property type="entry name" value="STOX1/2"/>
</dbReference>
<dbReference type="Proteomes" id="UP000007266">
    <property type="component" value="Linkage group 5"/>
</dbReference>
<reference evidence="2 3" key="1">
    <citation type="journal article" date="2008" name="Nature">
        <title>The genome of the model beetle and pest Tribolium castaneum.</title>
        <authorList>
            <consortium name="Tribolium Genome Sequencing Consortium"/>
            <person name="Richards S."/>
            <person name="Gibbs R.A."/>
            <person name="Weinstock G.M."/>
            <person name="Brown S.J."/>
            <person name="Denell R."/>
            <person name="Beeman R.W."/>
            <person name="Gibbs R."/>
            <person name="Beeman R.W."/>
            <person name="Brown S.J."/>
            <person name="Bucher G."/>
            <person name="Friedrich M."/>
            <person name="Grimmelikhuijzen C.J."/>
            <person name="Klingler M."/>
            <person name="Lorenzen M."/>
            <person name="Richards S."/>
            <person name="Roth S."/>
            <person name="Schroder R."/>
            <person name="Tautz D."/>
            <person name="Zdobnov E.M."/>
            <person name="Muzny D."/>
            <person name="Gibbs R.A."/>
            <person name="Weinstock G.M."/>
            <person name="Attaway T."/>
            <person name="Bell S."/>
            <person name="Buhay C.J."/>
            <person name="Chandrabose M.N."/>
            <person name="Chavez D."/>
            <person name="Clerk-Blankenburg K.P."/>
            <person name="Cree A."/>
            <person name="Dao M."/>
            <person name="Davis C."/>
            <person name="Chacko J."/>
            <person name="Dinh H."/>
            <person name="Dugan-Rocha S."/>
            <person name="Fowler G."/>
            <person name="Garner T.T."/>
            <person name="Garnes J."/>
            <person name="Gnirke A."/>
            <person name="Hawes A."/>
            <person name="Hernandez J."/>
            <person name="Hines S."/>
            <person name="Holder M."/>
            <person name="Hume J."/>
            <person name="Jhangiani S.N."/>
            <person name="Joshi V."/>
            <person name="Khan Z.M."/>
            <person name="Jackson L."/>
            <person name="Kovar C."/>
            <person name="Kowis A."/>
            <person name="Lee S."/>
            <person name="Lewis L.R."/>
            <person name="Margolis J."/>
            <person name="Morgan M."/>
            <person name="Nazareth L.V."/>
            <person name="Nguyen N."/>
            <person name="Okwuonu G."/>
            <person name="Parker D."/>
            <person name="Richards S."/>
            <person name="Ruiz S.J."/>
            <person name="Santibanez J."/>
            <person name="Savard J."/>
            <person name="Scherer S.E."/>
            <person name="Schneider B."/>
            <person name="Sodergren E."/>
            <person name="Tautz D."/>
            <person name="Vattahil S."/>
            <person name="Villasana D."/>
            <person name="White C.S."/>
            <person name="Wright R."/>
            <person name="Park Y."/>
            <person name="Beeman R.W."/>
            <person name="Lord J."/>
            <person name="Oppert B."/>
            <person name="Lorenzen M."/>
            <person name="Brown S."/>
            <person name="Wang L."/>
            <person name="Savard J."/>
            <person name="Tautz D."/>
            <person name="Richards S."/>
            <person name="Weinstock G."/>
            <person name="Gibbs R.A."/>
            <person name="Liu Y."/>
            <person name="Worley K."/>
            <person name="Weinstock G."/>
            <person name="Elsik C.G."/>
            <person name="Reese J.T."/>
            <person name="Elhaik E."/>
            <person name="Landan G."/>
            <person name="Graur D."/>
            <person name="Arensburger P."/>
            <person name="Atkinson P."/>
            <person name="Beeman R.W."/>
            <person name="Beidler J."/>
            <person name="Brown S.J."/>
            <person name="Demuth J.P."/>
            <person name="Drury D.W."/>
            <person name="Du Y.Z."/>
            <person name="Fujiwara H."/>
            <person name="Lorenzen M."/>
            <person name="Maselli V."/>
            <person name="Osanai M."/>
            <person name="Park Y."/>
            <person name="Robertson H.M."/>
            <person name="Tu Z."/>
            <person name="Wang J.J."/>
            <person name="Wang S."/>
            <person name="Richards S."/>
            <person name="Song H."/>
            <person name="Zhang L."/>
            <person name="Sodergren E."/>
            <person name="Werner D."/>
            <person name="Stanke M."/>
            <person name="Morgenstern B."/>
            <person name="Solovyev V."/>
            <person name="Kosarev P."/>
            <person name="Brown G."/>
            <person name="Chen H.C."/>
            <person name="Ermolaeva O."/>
            <person name="Hlavina W."/>
            <person name="Kapustin Y."/>
            <person name="Kiryutin B."/>
            <person name="Kitts P."/>
            <person name="Maglott D."/>
            <person name="Pruitt K."/>
            <person name="Sapojnikov V."/>
            <person name="Souvorov A."/>
            <person name="Mackey A.J."/>
            <person name="Waterhouse R.M."/>
            <person name="Wyder S."/>
            <person name="Zdobnov E.M."/>
            <person name="Zdobnov E.M."/>
            <person name="Wyder S."/>
            <person name="Kriventseva E.V."/>
            <person name="Kadowaki T."/>
            <person name="Bork P."/>
            <person name="Aranda M."/>
            <person name="Bao R."/>
            <person name="Beermann A."/>
            <person name="Berns N."/>
            <person name="Bolognesi R."/>
            <person name="Bonneton F."/>
            <person name="Bopp D."/>
            <person name="Brown S.J."/>
            <person name="Bucher G."/>
            <person name="Butts T."/>
            <person name="Chaumot A."/>
            <person name="Denell R.E."/>
            <person name="Ferrier D.E."/>
            <person name="Friedrich M."/>
            <person name="Gordon C.M."/>
            <person name="Jindra M."/>
            <person name="Klingler M."/>
            <person name="Lan Q."/>
            <person name="Lattorff H.M."/>
            <person name="Laudet V."/>
            <person name="von Levetsow C."/>
            <person name="Liu Z."/>
            <person name="Lutz R."/>
            <person name="Lynch J.A."/>
            <person name="da Fonseca R.N."/>
            <person name="Posnien N."/>
            <person name="Reuter R."/>
            <person name="Roth S."/>
            <person name="Savard J."/>
            <person name="Schinko J.B."/>
            <person name="Schmitt C."/>
            <person name="Schoppmeier M."/>
            <person name="Schroder R."/>
            <person name="Shippy T.D."/>
            <person name="Simonnet F."/>
            <person name="Marques-Souza H."/>
            <person name="Tautz D."/>
            <person name="Tomoyasu Y."/>
            <person name="Trauner J."/>
            <person name="Van der Zee M."/>
            <person name="Vervoort M."/>
            <person name="Wittkopp N."/>
            <person name="Wimmer E.A."/>
            <person name="Yang X."/>
            <person name="Jones A.K."/>
            <person name="Sattelle D.B."/>
            <person name="Ebert P.R."/>
            <person name="Nelson D."/>
            <person name="Scott J.G."/>
            <person name="Beeman R.W."/>
            <person name="Muthukrishnan S."/>
            <person name="Kramer K.J."/>
            <person name="Arakane Y."/>
            <person name="Beeman R.W."/>
            <person name="Zhu Q."/>
            <person name="Hogenkamp D."/>
            <person name="Dixit R."/>
            <person name="Oppert B."/>
            <person name="Jiang H."/>
            <person name="Zou Z."/>
            <person name="Marshall J."/>
            <person name="Elpidina E."/>
            <person name="Vinokurov K."/>
            <person name="Oppert C."/>
            <person name="Zou Z."/>
            <person name="Evans J."/>
            <person name="Lu Z."/>
            <person name="Zhao P."/>
            <person name="Sumathipala N."/>
            <person name="Altincicek B."/>
            <person name="Vilcinskas A."/>
            <person name="Williams M."/>
            <person name="Hultmark D."/>
            <person name="Hetru C."/>
            <person name="Jiang H."/>
            <person name="Grimmelikhuijzen C.J."/>
            <person name="Hauser F."/>
            <person name="Cazzamali G."/>
            <person name="Williamson M."/>
            <person name="Park Y."/>
            <person name="Li B."/>
            <person name="Tanaka Y."/>
            <person name="Predel R."/>
            <person name="Neupert S."/>
            <person name="Schachtner J."/>
            <person name="Verleyen P."/>
            <person name="Raible F."/>
            <person name="Bork P."/>
            <person name="Friedrich M."/>
            <person name="Walden K.K."/>
            <person name="Robertson H.M."/>
            <person name="Angeli S."/>
            <person name="Foret S."/>
            <person name="Bucher G."/>
            <person name="Schuetz S."/>
            <person name="Maleszka R."/>
            <person name="Wimmer E.A."/>
            <person name="Beeman R.W."/>
            <person name="Lorenzen M."/>
            <person name="Tomoyasu Y."/>
            <person name="Miller S.C."/>
            <person name="Grossmann D."/>
            <person name="Bucher G."/>
        </authorList>
    </citation>
    <scope>NUCLEOTIDE SEQUENCE [LARGE SCALE GENOMIC DNA]</scope>
    <source>
        <strain evidence="2 3">Georgia GA2</strain>
    </source>
</reference>
<dbReference type="GO" id="GO:0006357">
    <property type="term" value="P:regulation of transcription by RNA polymerase II"/>
    <property type="evidence" value="ECO:0007669"/>
    <property type="project" value="InterPro"/>
</dbReference>
<dbReference type="AlphaFoldDB" id="A0A139WHX7"/>
<protein>
    <submittedName>
        <fullName evidence="2">Uncharacterized protein</fullName>
    </submittedName>
</protein>
<keyword evidence="3" id="KW-1185">Reference proteome</keyword>
<dbReference type="PANTHER" id="PTHR22437">
    <property type="entry name" value="WINGED HELIX DOMAIN-CONTAINING PROTEIN"/>
    <property type="match status" value="1"/>
</dbReference>
<dbReference type="GO" id="GO:0005737">
    <property type="term" value="C:cytoplasm"/>
    <property type="evidence" value="ECO:0000318"/>
    <property type="project" value="GO_Central"/>
</dbReference>
<dbReference type="InParanoid" id="A0A139WHX7"/>
<feature type="compositionally biased region" description="Polar residues" evidence="1">
    <location>
        <begin position="83"/>
        <end position="99"/>
    </location>
</feature>
<evidence type="ECO:0000256" key="1">
    <source>
        <dbReference type="SAM" id="MobiDB-lite"/>
    </source>
</evidence>
<dbReference type="eggNOG" id="ENOG502SCY1">
    <property type="taxonomic scope" value="Eukaryota"/>
</dbReference>
<feature type="region of interest" description="Disordered" evidence="1">
    <location>
        <begin position="547"/>
        <end position="583"/>
    </location>
</feature>
<feature type="compositionally biased region" description="Polar residues" evidence="1">
    <location>
        <begin position="320"/>
        <end position="336"/>
    </location>
</feature>
<dbReference type="PANTHER" id="PTHR22437:SF0">
    <property type="entry name" value="FI21431P1"/>
    <property type="match status" value="1"/>
</dbReference>
<organism evidence="2 3">
    <name type="scientific">Tribolium castaneum</name>
    <name type="common">Red flour beetle</name>
    <dbReference type="NCBI Taxonomy" id="7070"/>
    <lineage>
        <taxon>Eukaryota</taxon>
        <taxon>Metazoa</taxon>
        <taxon>Ecdysozoa</taxon>
        <taxon>Arthropoda</taxon>
        <taxon>Hexapoda</taxon>
        <taxon>Insecta</taxon>
        <taxon>Pterygota</taxon>
        <taxon>Neoptera</taxon>
        <taxon>Endopterygota</taxon>
        <taxon>Coleoptera</taxon>
        <taxon>Polyphaga</taxon>
        <taxon>Cucujiformia</taxon>
        <taxon>Tenebrionidae</taxon>
        <taxon>Tenebrionidae incertae sedis</taxon>
        <taxon>Tribolium</taxon>
    </lineage>
</organism>
<dbReference type="GO" id="GO:0000977">
    <property type="term" value="F:RNA polymerase II transcription regulatory region sequence-specific DNA binding"/>
    <property type="evidence" value="ECO:0000318"/>
    <property type="project" value="GO_Central"/>
</dbReference>
<dbReference type="EMBL" id="KQ971342">
    <property type="protein sequence ID" value="KYB27562.1"/>
    <property type="molecule type" value="Genomic_DNA"/>
</dbReference>
<gene>
    <name evidence="2" type="primary">AUGUSTUS-3.0.2_33040</name>
    <name evidence="2" type="ORF">TcasGA2_TC033040</name>
</gene>
<feature type="region of interest" description="Disordered" evidence="1">
    <location>
        <begin position="81"/>
        <end position="111"/>
    </location>
</feature>
<feature type="region of interest" description="Disordered" evidence="1">
    <location>
        <begin position="20"/>
        <end position="39"/>
    </location>
</feature>
<feature type="compositionally biased region" description="Polar residues" evidence="1">
    <location>
        <begin position="555"/>
        <end position="571"/>
    </location>
</feature>
<reference evidence="2 3" key="2">
    <citation type="journal article" date="2010" name="Nucleic Acids Res.">
        <title>BeetleBase in 2010: revisions to provide comprehensive genomic information for Tribolium castaneum.</title>
        <authorList>
            <person name="Kim H.S."/>
            <person name="Murphy T."/>
            <person name="Xia J."/>
            <person name="Caragea D."/>
            <person name="Park Y."/>
            <person name="Beeman R.W."/>
            <person name="Lorenzen M.D."/>
            <person name="Butcher S."/>
            <person name="Manak J.R."/>
            <person name="Brown S.J."/>
        </authorList>
    </citation>
    <scope>GENOME REANNOTATION</scope>
    <source>
        <strain evidence="2 3">Georgia GA2</strain>
    </source>
</reference>
<proteinExistence type="predicted"/>
<feature type="compositionally biased region" description="Basic and acidic residues" evidence="1">
    <location>
        <begin position="20"/>
        <end position="30"/>
    </location>
</feature>
<name>A0A139WHX7_TRICA</name>